<organism evidence="2 3">
    <name type="scientific">Micromonospora sicca</name>
    <dbReference type="NCBI Taxonomy" id="2202420"/>
    <lineage>
        <taxon>Bacteria</taxon>
        <taxon>Bacillati</taxon>
        <taxon>Actinomycetota</taxon>
        <taxon>Actinomycetes</taxon>
        <taxon>Micromonosporales</taxon>
        <taxon>Micromonosporaceae</taxon>
        <taxon>Micromonospora</taxon>
    </lineage>
</organism>
<dbReference type="Proteomes" id="UP000246050">
    <property type="component" value="Unassembled WGS sequence"/>
</dbReference>
<proteinExistence type="predicted"/>
<reference evidence="2 3" key="1">
    <citation type="submission" date="2018-05" db="EMBL/GenBank/DDBJ databases">
        <title>Micromonosporas from Atacama Desert.</title>
        <authorList>
            <person name="Carro L."/>
            <person name="Golinska P."/>
            <person name="Klenk H.-P."/>
            <person name="Goodfellow M."/>
        </authorList>
    </citation>
    <scope>NUCLEOTIDE SEQUENCE [LARGE SCALE GENOMIC DNA]</scope>
    <source>
        <strain evidence="2 3">4G51</strain>
    </source>
</reference>
<evidence type="ECO:0000313" key="2">
    <source>
        <dbReference type="EMBL" id="PWR15823.1"/>
    </source>
</evidence>
<accession>A0A317DSE5</accession>
<evidence type="ECO:0000256" key="1">
    <source>
        <dbReference type="SAM" id="MobiDB-lite"/>
    </source>
</evidence>
<feature type="region of interest" description="Disordered" evidence="1">
    <location>
        <begin position="262"/>
        <end position="294"/>
    </location>
</feature>
<dbReference type="NCBIfam" id="NF047634">
    <property type="entry name" value="antiviral_Brig1"/>
    <property type="match status" value="1"/>
</dbReference>
<protein>
    <submittedName>
        <fullName evidence="2">Uncharacterized protein</fullName>
    </submittedName>
</protein>
<evidence type="ECO:0000313" key="3">
    <source>
        <dbReference type="Proteomes" id="UP000246050"/>
    </source>
</evidence>
<dbReference type="RefSeq" id="WP_146231007.1">
    <property type="nucleotide sequence ID" value="NZ_QGKS01000169.1"/>
</dbReference>
<comment type="caution">
    <text evidence="2">The sequence shown here is derived from an EMBL/GenBank/DDBJ whole genome shotgun (WGS) entry which is preliminary data.</text>
</comment>
<sequence length="294" mass="32996">MTTSARERVAALWDAHIAAWLNGEDQLPPWLEGWFDSYVGVGPGEVTREGFPEPYHGGLLGLEHTPRMVVLGLNPGEFHSRFQGRDGIFAKEIKKNFSYSRWATTCPYNRPPWTLPHEMGRNQYYQDRLEFTRRWLQEPSADHRDLLIFECYPWHSKSIRAPLEPPPEVIEEFVWQPIAELPVQDVFAFGRPWDDVAQALGLREAGKLGFGGTDYESVVPSRAVRMYSLPSGQRLVVEWHAGSARPPSEKETALLRDTLVGAVSDVPSENPPSPRAGASSDPALTPALPEQPST</sequence>
<dbReference type="EMBL" id="QGKS01000169">
    <property type="protein sequence ID" value="PWR15823.1"/>
    <property type="molecule type" value="Genomic_DNA"/>
</dbReference>
<gene>
    <name evidence="2" type="ORF">DKT69_08855</name>
</gene>
<dbReference type="AlphaFoldDB" id="A0A317DSE5"/>
<dbReference type="OrthoDB" id="5120608at2"/>
<name>A0A317DSE5_9ACTN</name>